<reference evidence="1" key="1">
    <citation type="journal article" date="2020" name="Stud. Mycol.">
        <title>101 Dothideomycetes genomes: a test case for predicting lifestyles and emergence of pathogens.</title>
        <authorList>
            <person name="Haridas S."/>
            <person name="Albert R."/>
            <person name="Binder M."/>
            <person name="Bloem J."/>
            <person name="Labutti K."/>
            <person name="Salamov A."/>
            <person name="Andreopoulos B."/>
            <person name="Baker S."/>
            <person name="Barry K."/>
            <person name="Bills G."/>
            <person name="Bluhm B."/>
            <person name="Cannon C."/>
            <person name="Castanera R."/>
            <person name="Culley D."/>
            <person name="Daum C."/>
            <person name="Ezra D."/>
            <person name="Gonzalez J."/>
            <person name="Henrissat B."/>
            <person name="Kuo A."/>
            <person name="Liang C."/>
            <person name="Lipzen A."/>
            <person name="Lutzoni F."/>
            <person name="Magnuson J."/>
            <person name="Mondo S."/>
            <person name="Nolan M."/>
            <person name="Ohm R."/>
            <person name="Pangilinan J."/>
            <person name="Park H.-J."/>
            <person name="Ramirez L."/>
            <person name="Alfaro M."/>
            <person name="Sun H."/>
            <person name="Tritt A."/>
            <person name="Yoshinaga Y."/>
            <person name="Zwiers L.-H."/>
            <person name="Turgeon B."/>
            <person name="Goodwin S."/>
            <person name="Spatafora J."/>
            <person name="Crous P."/>
            <person name="Grigoriev I."/>
        </authorList>
    </citation>
    <scope>NUCLEOTIDE SEQUENCE</scope>
    <source>
        <strain evidence="1">CBS 525.71</strain>
    </source>
</reference>
<gene>
    <name evidence="1" type="ORF">BU25DRAFT_262553</name>
</gene>
<proteinExistence type="predicted"/>
<sequence length="205" mass="24099">MYQPTLSYTTPRRWTPAEDHLLHRLRFIEHKTWPEIAQDLGRTTPAVQGHYQKLKVARSSSFEDWDTAMDHFIIDGRHRGLTSKEIGAEMDIPGEAVQGRWYELQQQRKVPEDVLAIWRRKGEVVWSGKEDEVILKAWMEGMSDDEIVECVRFEGKYKCDVRERRRILTKENGPVYRRLMGLEAMKSVPHALDKALGMKKFAWMQ</sequence>
<organism evidence="1 2">
    <name type="scientific">Macroventuria anomochaeta</name>
    <dbReference type="NCBI Taxonomy" id="301207"/>
    <lineage>
        <taxon>Eukaryota</taxon>
        <taxon>Fungi</taxon>
        <taxon>Dikarya</taxon>
        <taxon>Ascomycota</taxon>
        <taxon>Pezizomycotina</taxon>
        <taxon>Dothideomycetes</taxon>
        <taxon>Pleosporomycetidae</taxon>
        <taxon>Pleosporales</taxon>
        <taxon>Pleosporineae</taxon>
        <taxon>Didymellaceae</taxon>
        <taxon>Macroventuria</taxon>
    </lineage>
</organism>
<dbReference type="Proteomes" id="UP000799754">
    <property type="component" value="Unassembled WGS sequence"/>
</dbReference>
<evidence type="ECO:0000313" key="1">
    <source>
        <dbReference type="EMBL" id="KAF2629994.1"/>
    </source>
</evidence>
<protein>
    <submittedName>
        <fullName evidence="1">Uncharacterized protein</fullName>
    </submittedName>
</protein>
<dbReference type="EMBL" id="MU006708">
    <property type="protein sequence ID" value="KAF2629994.1"/>
    <property type="molecule type" value="Genomic_DNA"/>
</dbReference>
<comment type="caution">
    <text evidence="1">The sequence shown here is derived from an EMBL/GenBank/DDBJ whole genome shotgun (WGS) entry which is preliminary data.</text>
</comment>
<keyword evidence="2" id="KW-1185">Reference proteome</keyword>
<evidence type="ECO:0000313" key="2">
    <source>
        <dbReference type="Proteomes" id="UP000799754"/>
    </source>
</evidence>
<name>A0ACB6S9U5_9PLEO</name>
<accession>A0ACB6S9U5</accession>